<dbReference type="AlphaFoldDB" id="A0A815MQK5"/>
<dbReference type="OrthoDB" id="10049013at2759"/>
<evidence type="ECO:0000259" key="2">
    <source>
        <dbReference type="PROSITE" id="PS50222"/>
    </source>
</evidence>
<organism evidence="3 4">
    <name type="scientific">Adineta steineri</name>
    <dbReference type="NCBI Taxonomy" id="433720"/>
    <lineage>
        <taxon>Eukaryota</taxon>
        <taxon>Metazoa</taxon>
        <taxon>Spiralia</taxon>
        <taxon>Gnathifera</taxon>
        <taxon>Rotifera</taxon>
        <taxon>Eurotatoria</taxon>
        <taxon>Bdelloidea</taxon>
        <taxon>Adinetida</taxon>
        <taxon>Adinetidae</taxon>
        <taxon>Adineta</taxon>
    </lineage>
</organism>
<evidence type="ECO:0000313" key="4">
    <source>
        <dbReference type="Proteomes" id="UP000663891"/>
    </source>
</evidence>
<sequence>MITQFYKTKSFLSTPTPNGLCILGNDNTSVVRSYNVSYQNQAYDTSNTHGFYQRDHLYDASNLNGFYQREQYYDANNTDGFLHYQHSGFGSSGQAVESGETVTVNTSTIFETNEYLDKTATNIYRSSSPQIVREVLTHGNNGAYGSHEQLVCVRFLQPPEVPPPGPLIIREVRPPQAAPPPTLVINECPPLPEKQPPLILREEPPIPPPIIPSETITKYLPAIPAPARSVLIKRYPALPTRPRDILIERWLPYGPRPQRETITYPAPPAISYPEPFFRIIQYEAGHASIHHRFETLFARENPEYYRTRYGSSLLDTTTLLRLAREAGVSEDLTLPPAPPLLQGYGGFGGTHDYHMYGGGNQYYHGSTQNGIYPRPYPYAETLRGHVLRGNVDDGNIMSRFSEHSGGIHDVHMLEGGNRYNQRSYPHSETLRGHVLRGNVDDGNITSRYSGHIGGNVGDENILSRFSEHIGGHVLHGSNIGYGLASGGQYLHAKVSSSAPKLAWDDFLQVLQVFMLGNNQEQELDIKRAFDILDQCSRGLYGRTVSLADGLISPDELRAFLSILTDEYRVDLCVFLADTDGSGQISLSEFTRMVKSGLARDIICECI</sequence>
<feature type="domain" description="EF-hand" evidence="2">
    <location>
        <begin position="575"/>
        <end position="599"/>
    </location>
</feature>
<gene>
    <name evidence="3" type="ORF">VCS650_LOCUS37743</name>
</gene>
<dbReference type="CDD" id="cd00051">
    <property type="entry name" value="EFh"/>
    <property type="match status" value="1"/>
</dbReference>
<dbReference type="Proteomes" id="UP000663891">
    <property type="component" value="Unassembled WGS sequence"/>
</dbReference>
<accession>A0A815MQK5</accession>
<dbReference type="Pfam" id="PF13202">
    <property type="entry name" value="EF-hand_5"/>
    <property type="match status" value="1"/>
</dbReference>
<dbReference type="InterPro" id="IPR018247">
    <property type="entry name" value="EF_Hand_1_Ca_BS"/>
</dbReference>
<dbReference type="SUPFAM" id="SSF47473">
    <property type="entry name" value="EF-hand"/>
    <property type="match status" value="1"/>
</dbReference>
<reference evidence="3" key="1">
    <citation type="submission" date="2021-02" db="EMBL/GenBank/DDBJ databases">
        <authorList>
            <person name="Nowell W R."/>
        </authorList>
    </citation>
    <scope>NUCLEOTIDE SEQUENCE</scope>
</reference>
<dbReference type="Gene3D" id="1.10.238.10">
    <property type="entry name" value="EF-hand"/>
    <property type="match status" value="1"/>
</dbReference>
<dbReference type="InterPro" id="IPR011992">
    <property type="entry name" value="EF-hand-dom_pair"/>
</dbReference>
<evidence type="ECO:0000256" key="1">
    <source>
        <dbReference type="ARBA" id="ARBA00022837"/>
    </source>
</evidence>
<dbReference type="EMBL" id="CAJNON010001050">
    <property type="protein sequence ID" value="CAF1421544.1"/>
    <property type="molecule type" value="Genomic_DNA"/>
</dbReference>
<comment type="caution">
    <text evidence="3">The sequence shown here is derived from an EMBL/GenBank/DDBJ whole genome shotgun (WGS) entry which is preliminary data.</text>
</comment>
<name>A0A815MQK5_9BILA</name>
<dbReference type="PROSITE" id="PS00018">
    <property type="entry name" value="EF_HAND_1"/>
    <property type="match status" value="1"/>
</dbReference>
<keyword evidence="1" id="KW-0106">Calcium</keyword>
<evidence type="ECO:0000313" key="3">
    <source>
        <dbReference type="EMBL" id="CAF1421544.1"/>
    </source>
</evidence>
<proteinExistence type="predicted"/>
<dbReference type="PROSITE" id="PS50222">
    <property type="entry name" value="EF_HAND_2"/>
    <property type="match status" value="1"/>
</dbReference>
<dbReference type="InterPro" id="IPR002048">
    <property type="entry name" value="EF_hand_dom"/>
</dbReference>
<dbReference type="GO" id="GO:0005509">
    <property type="term" value="F:calcium ion binding"/>
    <property type="evidence" value="ECO:0007669"/>
    <property type="project" value="InterPro"/>
</dbReference>
<protein>
    <recommendedName>
        <fullName evidence="2">EF-hand domain-containing protein</fullName>
    </recommendedName>
</protein>